<dbReference type="RefSeq" id="WP_046153488.1">
    <property type="nucleotide sequence ID" value="NZ_CADFGU010000013.1"/>
</dbReference>
<gene>
    <name evidence="1" type="ORF">WM40_17300</name>
</gene>
<protein>
    <submittedName>
        <fullName evidence="1">Uncharacterized protein</fullName>
    </submittedName>
</protein>
<dbReference type="EMBL" id="LAQU01000020">
    <property type="protein sequence ID" value="KKB62398.1"/>
    <property type="molecule type" value="Genomic_DNA"/>
</dbReference>
<sequence>MTIPNLKATDLKARVNRMIERELQRCERAMGPAAWTRHREWVTEHVVCGARAWLNEQARNGAL</sequence>
<evidence type="ECO:0000313" key="1">
    <source>
        <dbReference type="EMBL" id="KKB62398.1"/>
    </source>
</evidence>
<dbReference type="PATRIC" id="fig|28092.6.peg.4072"/>
<accession>A0A0F5JX45</accession>
<organism evidence="1 2">
    <name type="scientific">Robbsia andropogonis</name>
    <dbReference type="NCBI Taxonomy" id="28092"/>
    <lineage>
        <taxon>Bacteria</taxon>
        <taxon>Pseudomonadati</taxon>
        <taxon>Pseudomonadota</taxon>
        <taxon>Betaproteobacteria</taxon>
        <taxon>Burkholderiales</taxon>
        <taxon>Burkholderiaceae</taxon>
        <taxon>Robbsia</taxon>
    </lineage>
</organism>
<reference evidence="1 2" key="1">
    <citation type="submission" date="2015-03" db="EMBL/GenBank/DDBJ databases">
        <title>Draft Genome Sequence of Burkholderia andropogonis type strain ICMP2807, isolated from Sorghum bicolor.</title>
        <authorList>
            <person name="Lopes-Santos L."/>
            <person name="Castro D.B."/>
            <person name="Ottoboni L.M."/>
            <person name="Park D."/>
            <person name="Weirc B.S."/>
            <person name="Destefano S.A."/>
        </authorList>
    </citation>
    <scope>NUCLEOTIDE SEQUENCE [LARGE SCALE GENOMIC DNA]</scope>
    <source>
        <strain evidence="1 2">ICMP2807</strain>
    </source>
</reference>
<dbReference type="STRING" id="28092.WM40_17300"/>
<evidence type="ECO:0000313" key="2">
    <source>
        <dbReference type="Proteomes" id="UP000033618"/>
    </source>
</evidence>
<dbReference type="AlphaFoldDB" id="A0A0F5JX45"/>
<proteinExistence type="predicted"/>
<dbReference type="OrthoDB" id="9945684at2"/>
<name>A0A0F5JX45_9BURK</name>
<keyword evidence="2" id="KW-1185">Reference proteome</keyword>
<comment type="caution">
    <text evidence="1">The sequence shown here is derived from an EMBL/GenBank/DDBJ whole genome shotgun (WGS) entry which is preliminary data.</text>
</comment>
<dbReference type="Proteomes" id="UP000033618">
    <property type="component" value="Unassembled WGS sequence"/>
</dbReference>